<accession>A0AAW7M1L8</accession>
<keyword evidence="5" id="KW-0548">Nucleotidyltransferase</keyword>
<feature type="transmembrane region" description="Helical" evidence="2">
    <location>
        <begin position="41"/>
        <end position="62"/>
    </location>
</feature>
<dbReference type="NCBIfam" id="TIGR00254">
    <property type="entry name" value="GGDEF"/>
    <property type="match status" value="1"/>
</dbReference>
<dbReference type="PANTHER" id="PTHR45138">
    <property type="entry name" value="REGULATORY COMPONENTS OF SENSORY TRANSDUCTION SYSTEM"/>
    <property type="match status" value="1"/>
</dbReference>
<keyword evidence="2" id="KW-0472">Membrane</keyword>
<dbReference type="InterPro" id="IPR048432">
    <property type="entry name" value="MASE7"/>
</dbReference>
<name>A0AAW7M1L8_9MICO</name>
<dbReference type="SUPFAM" id="SSF55073">
    <property type="entry name" value="Nucleotide cyclase"/>
    <property type="match status" value="1"/>
</dbReference>
<dbReference type="InterPro" id="IPR043128">
    <property type="entry name" value="Rev_trsase/Diguanyl_cyclase"/>
</dbReference>
<feature type="transmembrane region" description="Helical" evidence="2">
    <location>
        <begin position="68"/>
        <end position="85"/>
    </location>
</feature>
<feature type="transmembrane region" description="Helical" evidence="2">
    <location>
        <begin position="174"/>
        <end position="195"/>
    </location>
</feature>
<evidence type="ECO:0000313" key="5">
    <source>
        <dbReference type="EMBL" id="MDN4488374.1"/>
    </source>
</evidence>
<dbReference type="SMART" id="SM00267">
    <property type="entry name" value="GGDEF"/>
    <property type="match status" value="1"/>
</dbReference>
<keyword evidence="6" id="KW-1185">Reference proteome</keyword>
<evidence type="ECO:0000313" key="6">
    <source>
        <dbReference type="Proteomes" id="UP001172737"/>
    </source>
</evidence>
<dbReference type="PROSITE" id="PS50887">
    <property type="entry name" value="GGDEF"/>
    <property type="match status" value="1"/>
</dbReference>
<dbReference type="Gene3D" id="3.30.70.270">
    <property type="match status" value="1"/>
</dbReference>
<organism evidence="5 6">
    <name type="scientific">Demequina lignilytica</name>
    <dbReference type="NCBI Taxonomy" id="3051663"/>
    <lineage>
        <taxon>Bacteria</taxon>
        <taxon>Bacillati</taxon>
        <taxon>Actinomycetota</taxon>
        <taxon>Actinomycetes</taxon>
        <taxon>Micrococcales</taxon>
        <taxon>Demequinaceae</taxon>
        <taxon>Demequina</taxon>
    </lineage>
</organism>
<evidence type="ECO:0000256" key="1">
    <source>
        <dbReference type="SAM" id="MobiDB-lite"/>
    </source>
</evidence>
<dbReference type="InterPro" id="IPR050469">
    <property type="entry name" value="Diguanylate_Cyclase"/>
</dbReference>
<reference evidence="4 7" key="2">
    <citation type="submission" date="2023-06" db="EMBL/GenBank/DDBJ databases">
        <title>SYSU T0a273.</title>
        <authorList>
            <person name="Gao L."/>
            <person name="Fang B.-Z."/>
            <person name="Li W.-J."/>
        </authorList>
    </citation>
    <scope>NUCLEOTIDE SEQUENCE [LARGE SCALE GENOMIC DNA]</scope>
    <source>
        <strain evidence="4 7">SYSU T0a273</strain>
    </source>
</reference>
<dbReference type="EMBL" id="JAUHPX010000005">
    <property type="protein sequence ID" value="MDN4488374.1"/>
    <property type="molecule type" value="Genomic_DNA"/>
</dbReference>
<dbReference type="Proteomes" id="UP001172737">
    <property type="component" value="Unassembled WGS sequence"/>
</dbReference>
<sequence length="394" mass="42459">MKLGAITTVGRRLPDAVMRAFERRDGRLQGDAGRAAGAMRVFLAIALASTVGYLVMLVATGIPGGPIPILNVVVTVLFVAMWVALSRGHQLGVAIVFLSLSIGAVVYMTALTGWRAGHQLYLITAAQIVFIVFTDRQRAWRWTFVVIGAVTFLACQLLAPPLGPFAPPTDGDLGTIFTVNAVITATLMFVLSGVAHHRAILAQDQAGQHAARAEYLANTDPLTGLANRRPIAARLDELAGGDATYAVAVADLDRFKQLNDQHGHICGDRVLSTIGERLRDQLRVTDALGRWGGEEFIFVLADTGLDDARTMMERMRHLVGDEPIPCGDHVHPVTMSIGVSDSAGDDVAHRVVKRADDALYDAKQAGRDRVMTRTARATDQDVALDEPRSRRGGE</sequence>
<dbReference type="GO" id="GO:0052621">
    <property type="term" value="F:diguanylate cyclase activity"/>
    <property type="evidence" value="ECO:0007669"/>
    <property type="project" value="UniProtKB-EC"/>
</dbReference>
<evidence type="ECO:0000259" key="3">
    <source>
        <dbReference type="PROSITE" id="PS50887"/>
    </source>
</evidence>
<dbReference type="Pfam" id="PF00990">
    <property type="entry name" value="GGDEF"/>
    <property type="match status" value="1"/>
</dbReference>
<keyword evidence="5" id="KW-0808">Transferase</keyword>
<dbReference type="InterPro" id="IPR029787">
    <property type="entry name" value="Nucleotide_cyclase"/>
</dbReference>
<dbReference type="FunFam" id="3.30.70.270:FF:000001">
    <property type="entry name" value="Diguanylate cyclase domain protein"/>
    <property type="match status" value="1"/>
</dbReference>
<dbReference type="RefSeq" id="WP_301119702.1">
    <property type="nucleotide sequence ID" value="NZ_JAUHPX010000005.1"/>
</dbReference>
<feature type="region of interest" description="Disordered" evidence="1">
    <location>
        <begin position="366"/>
        <end position="394"/>
    </location>
</feature>
<feature type="transmembrane region" description="Helical" evidence="2">
    <location>
        <begin position="140"/>
        <end position="159"/>
    </location>
</feature>
<evidence type="ECO:0000256" key="2">
    <source>
        <dbReference type="SAM" id="Phobius"/>
    </source>
</evidence>
<dbReference type="AlphaFoldDB" id="A0AAW7M1L8"/>
<proteinExistence type="predicted"/>
<dbReference type="Pfam" id="PF20967">
    <property type="entry name" value="MASE7"/>
    <property type="match status" value="1"/>
</dbReference>
<dbReference type="EMBL" id="JAUHQB010000002">
    <property type="protein sequence ID" value="MDN4482745.1"/>
    <property type="molecule type" value="Genomic_DNA"/>
</dbReference>
<protein>
    <submittedName>
        <fullName evidence="5">Diguanylate cyclase</fullName>
        <ecNumber evidence="5">2.7.7.65</ecNumber>
    </submittedName>
</protein>
<evidence type="ECO:0000313" key="7">
    <source>
        <dbReference type="Proteomes" id="UP001172756"/>
    </source>
</evidence>
<dbReference type="PANTHER" id="PTHR45138:SF9">
    <property type="entry name" value="DIGUANYLATE CYCLASE DGCM-RELATED"/>
    <property type="match status" value="1"/>
</dbReference>
<keyword evidence="2" id="KW-0812">Transmembrane</keyword>
<reference evidence="5" key="1">
    <citation type="submission" date="2023-06" db="EMBL/GenBank/DDBJ databases">
        <title>Sysu t00039.</title>
        <authorList>
            <person name="Gao L."/>
            <person name="Fang B.-Z."/>
            <person name="Li W.-J."/>
        </authorList>
    </citation>
    <scope>NUCLEOTIDE SEQUENCE</scope>
    <source>
        <strain evidence="5">SYSU T00039</strain>
    </source>
</reference>
<dbReference type="CDD" id="cd01949">
    <property type="entry name" value="GGDEF"/>
    <property type="match status" value="1"/>
</dbReference>
<dbReference type="InterPro" id="IPR000160">
    <property type="entry name" value="GGDEF_dom"/>
</dbReference>
<comment type="caution">
    <text evidence="5">The sequence shown here is derived from an EMBL/GenBank/DDBJ whole genome shotgun (WGS) entry which is preliminary data.</text>
</comment>
<dbReference type="EC" id="2.7.7.65" evidence="5"/>
<evidence type="ECO:0000313" key="4">
    <source>
        <dbReference type="EMBL" id="MDN4482745.1"/>
    </source>
</evidence>
<feature type="transmembrane region" description="Helical" evidence="2">
    <location>
        <begin position="116"/>
        <end position="133"/>
    </location>
</feature>
<keyword evidence="2" id="KW-1133">Transmembrane helix</keyword>
<dbReference type="Proteomes" id="UP001172756">
    <property type="component" value="Unassembled WGS sequence"/>
</dbReference>
<feature type="domain" description="GGDEF" evidence="3">
    <location>
        <begin position="243"/>
        <end position="375"/>
    </location>
</feature>
<feature type="transmembrane region" description="Helical" evidence="2">
    <location>
        <begin position="92"/>
        <end position="110"/>
    </location>
</feature>
<gene>
    <name evidence="4" type="ORF">QQ002_04220</name>
    <name evidence="5" type="ORF">QQX10_09355</name>
</gene>